<feature type="compositionally biased region" description="Polar residues" evidence="1">
    <location>
        <begin position="37"/>
        <end position="55"/>
    </location>
</feature>
<sequence length="124" mass="14125">MELNLVQTEETGVIIPTKSNAVKSGDERNMEPKEAGGNQTQLVDSGSKLKTNMKSGDNKSKANAENNHGVWIERNNRIFKRAGRSTAVVLYALRKEMALRISFCFPHFWNWKDRAFVDRIRSEL</sequence>
<comment type="caution">
    <text evidence="2">The sequence shown here is derived from an EMBL/GenBank/DDBJ whole genome shotgun (WGS) entry which is preliminary data.</text>
</comment>
<evidence type="ECO:0000313" key="3">
    <source>
        <dbReference type="Proteomes" id="UP001372338"/>
    </source>
</evidence>
<dbReference type="AlphaFoldDB" id="A0AAN9FEG1"/>
<proteinExistence type="predicted"/>
<evidence type="ECO:0000313" key="2">
    <source>
        <dbReference type="EMBL" id="KAK7273741.1"/>
    </source>
</evidence>
<accession>A0AAN9FEG1</accession>
<evidence type="ECO:0000256" key="1">
    <source>
        <dbReference type="SAM" id="MobiDB-lite"/>
    </source>
</evidence>
<dbReference type="Proteomes" id="UP001372338">
    <property type="component" value="Unassembled WGS sequence"/>
</dbReference>
<feature type="region of interest" description="Disordered" evidence="1">
    <location>
        <begin position="16"/>
        <end position="67"/>
    </location>
</feature>
<reference evidence="2 3" key="1">
    <citation type="submission" date="2024-01" db="EMBL/GenBank/DDBJ databases">
        <title>The genomes of 5 underutilized Papilionoideae crops provide insights into root nodulation and disease resistanc.</title>
        <authorList>
            <person name="Yuan L."/>
        </authorList>
    </citation>
    <scope>NUCLEOTIDE SEQUENCE [LARGE SCALE GENOMIC DNA]</scope>
    <source>
        <strain evidence="2">ZHUSHIDOU_FW_LH</strain>
        <tissue evidence="2">Leaf</tissue>
    </source>
</reference>
<keyword evidence="3" id="KW-1185">Reference proteome</keyword>
<gene>
    <name evidence="2" type="ORF">RIF29_14804</name>
</gene>
<feature type="compositionally biased region" description="Basic and acidic residues" evidence="1">
    <location>
        <begin position="24"/>
        <end position="34"/>
    </location>
</feature>
<name>A0AAN9FEG1_CROPI</name>
<organism evidence="2 3">
    <name type="scientific">Crotalaria pallida</name>
    <name type="common">Smooth rattlebox</name>
    <name type="synonym">Crotalaria striata</name>
    <dbReference type="NCBI Taxonomy" id="3830"/>
    <lineage>
        <taxon>Eukaryota</taxon>
        <taxon>Viridiplantae</taxon>
        <taxon>Streptophyta</taxon>
        <taxon>Embryophyta</taxon>
        <taxon>Tracheophyta</taxon>
        <taxon>Spermatophyta</taxon>
        <taxon>Magnoliopsida</taxon>
        <taxon>eudicotyledons</taxon>
        <taxon>Gunneridae</taxon>
        <taxon>Pentapetalae</taxon>
        <taxon>rosids</taxon>
        <taxon>fabids</taxon>
        <taxon>Fabales</taxon>
        <taxon>Fabaceae</taxon>
        <taxon>Papilionoideae</taxon>
        <taxon>50 kb inversion clade</taxon>
        <taxon>genistoids sensu lato</taxon>
        <taxon>core genistoids</taxon>
        <taxon>Crotalarieae</taxon>
        <taxon>Crotalaria</taxon>
    </lineage>
</organism>
<protein>
    <submittedName>
        <fullName evidence="2">Uncharacterized protein</fullName>
    </submittedName>
</protein>
<dbReference type="EMBL" id="JAYWIO010000003">
    <property type="protein sequence ID" value="KAK7273741.1"/>
    <property type="molecule type" value="Genomic_DNA"/>
</dbReference>